<dbReference type="Gene3D" id="2.60.40.10">
    <property type="entry name" value="Immunoglobulins"/>
    <property type="match status" value="2"/>
</dbReference>
<sequence>MNGQTEDGLDMLWLTNDGMMVCELSGGESYAHNGYSNRAEISRQKSEKYQYDLIIKKTTFSDAGKYFCKLQKEGEYAVDVTTVRLTIQGQDKNCELDEGGDLSISLCSLNSSYIEFHGGTENSTAVCEVDNGTVTHPAKEYLQRLAVWNGNLILSNLTAKDHGKYIVRKERGGRDVLTLTLKIKVIPEGNQTTATKVIPEGTLPTGKRCICK</sequence>
<reference evidence="2" key="1">
    <citation type="journal article" date="2023" name="Science">
        <title>Genome structures resolve the early diversification of teleost fishes.</title>
        <authorList>
            <person name="Parey E."/>
            <person name="Louis A."/>
            <person name="Montfort J."/>
            <person name="Bouchez O."/>
            <person name="Roques C."/>
            <person name="Iampietro C."/>
            <person name="Lluch J."/>
            <person name="Castinel A."/>
            <person name="Donnadieu C."/>
            <person name="Desvignes T."/>
            <person name="Floi Bucao C."/>
            <person name="Jouanno E."/>
            <person name="Wen M."/>
            <person name="Mejri S."/>
            <person name="Dirks R."/>
            <person name="Jansen H."/>
            <person name="Henkel C."/>
            <person name="Chen W.J."/>
            <person name="Zahm M."/>
            <person name="Cabau C."/>
            <person name="Klopp C."/>
            <person name="Thompson A.W."/>
            <person name="Robinson-Rechavi M."/>
            <person name="Braasch I."/>
            <person name="Lecointre G."/>
            <person name="Bobe J."/>
            <person name="Postlethwait J.H."/>
            <person name="Berthelot C."/>
            <person name="Roest Crollius H."/>
            <person name="Guiguen Y."/>
        </authorList>
    </citation>
    <scope>NUCLEOTIDE SEQUENCE</scope>
    <source>
        <strain evidence="2">WJC10195</strain>
    </source>
</reference>
<dbReference type="InterPro" id="IPR013783">
    <property type="entry name" value="Ig-like_fold"/>
</dbReference>
<organism evidence="2 3">
    <name type="scientific">Synaphobranchus kaupii</name>
    <name type="common">Kaup's arrowtooth eel</name>
    <dbReference type="NCBI Taxonomy" id="118154"/>
    <lineage>
        <taxon>Eukaryota</taxon>
        <taxon>Metazoa</taxon>
        <taxon>Chordata</taxon>
        <taxon>Craniata</taxon>
        <taxon>Vertebrata</taxon>
        <taxon>Euteleostomi</taxon>
        <taxon>Actinopterygii</taxon>
        <taxon>Neopterygii</taxon>
        <taxon>Teleostei</taxon>
        <taxon>Anguilliformes</taxon>
        <taxon>Synaphobranchidae</taxon>
        <taxon>Synaphobranchus</taxon>
    </lineage>
</organism>
<evidence type="ECO:0000259" key="1">
    <source>
        <dbReference type="PROSITE" id="PS50835"/>
    </source>
</evidence>
<name>A0A9Q1E6Q0_SYNKA</name>
<dbReference type="AlphaFoldDB" id="A0A9Q1E6Q0"/>
<dbReference type="InterPro" id="IPR036179">
    <property type="entry name" value="Ig-like_dom_sf"/>
</dbReference>
<dbReference type="EMBL" id="JAINUF010000024">
    <property type="protein sequence ID" value="KAJ8333216.1"/>
    <property type="molecule type" value="Genomic_DNA"/>
</dbReference>
<proteinExistence type="predicted"/>
<evidence type="ECO:0000313" key="3">
    <source>
        <dbReference type="Proteomes" id="UP001152622"/>
    </source>
</evidence>
<accession>A0A9Q1E6Q0</accession>
<keyword evidence="3" id="KW-1185">Reference proteome</keyword>
<dbReference type="InterPro" id="IPR007110">
    <property type="entry name" value="Ig-like_dom"/>
</dbReference>
<dbReference type="PROSITE" id="PS50835">
    <property type="entry name" value="IG_LIKE"/>
    <property type="match status" value="1"/>
</dbReference>
<protein>
    <recommendedName>
        <fullName evidence="1">Ig-like domain-containing protein</fullName>
    </recommendedName>
</protein>
<dbReference type="Proteomes" id="UP001152622">
    <property type="component" value="Chromosome 24"/>
</dbReference>
<evidence type="ECO:0000313" key="2">
    <source>
        <dbReference type="EMBL" id="KAJ8333216.1"/>
    </source>
</evidence>
<dbReference type="OrthoDB" id="8985622at2759"/>
<comment type="caution">
    <text evidence="2">The sequence shown here is derived from an EMBL/GenBank/DDBJ whole genome shotgun (WGS) entry which is preliminary data.</text>
</comment>
<gene>
    <name evidence="2" type="ORF">SKAU_G00421120</name>
</gene>
<dbReference type="SUPFAM" id="SSF48726">
    <property type="entry name" value="Immunoglobulin"/>
    <property type="match status" value="1"/>
</dbReference>
<feature type="domain" description="Ig-like" evidence="1">
    <location>
        <begin position="1"/>
        <end position="86"/>
    </location>
</feature>